<reference evidence="1 2" key="2">
    <citation type="submission" date="2019-01" db="EMBL/GenBank/DDBJ databases">
        <title>A chromosome length genome reference of the Java medaka (oryzias javanicus).</title>
        <authorList>
            <person name="Herpin A."/>
            <person name="Takehana Y."/>
            <person name="Naruse K."/>
            <person name="Ansai S."/>
            <person name="Kawaguchi M."/>
        </authorList>
    </citation>
    <scope>NUCLEOTIDE SEQUENCE [LARGE SCALE GENOMIC DNA]</scope>
    <source>
        <strain evidence="1">RS831</strain>
        <tissue evidence="1">Whole body</tissue>
    </source>
</reference>
<accession>A0A3S2NUW7</accession>
<evidence type="ECO:0000313" key="1">
    <source>
        <dbReference type="EMBL" id="RVE59859.1"/>
    </source>
</evidence>
<evidence type="ECO:0000313" key="2">
    <source>
        <dbReference type="Proteomes" id="UP000283210"/>
    </source>
</evidence>
<dbReference type="Proteomes" id="UP000283210">
    <property type="component" value="Chromosome 19"/>
</dbReference>
<keyword evidence="2" id="KW-1185">Reference proteome</keyword>
<reference evidence="1 2" key="1">
    <citation type="submission" date="2018-11" db="EMBL/GenBank/DDBJ databases">
        <authorList>
            <person name="Lopez-Roques C."/>
            <person name="Donnadieu C."/>
            <person name="Bouchez O."/>
            <person name="Klopp C."/>
            <person name="Cabau C."/>
            <person name="Zahm M."/>
        </authorList>
    </citation>
    <scope>NUCLEOTIDE SEQUENCE [LARGE SCALE GENOMIC DNA]</scope>
    <source>
        <strain evidence="1">RS831</strain>
        <tissue evidence="1">Whole body</tissue>
    </source>
</reference>
<proteinExistence type="predicted"/>
<gene>
    <name evidence="1" type="ORF">OJAV_G00193140</name>
</gene>
<organism evidence="1 2">
    <name type="scientific">Oryzias javanicus</name>
    <name type="common">Javanese ricefish</name>
    <name type="synonym">Aplocheilus javanicus</name>
    <dbReference type="NCBI Taxonomy" id="123683"/>
    <lineage>
        <taxon>Eukaryota</taxon>
        <taxon>Metazoa</taxon>
        <taxon>Chordata</taxon>
        <taxon>Craniata</taxon>
        <taxon>Vertebrata</taxon>
        <taxon>Euteleostomi</taxon>
        <taxon>Actinopterygii</taxon>
        <taxon>Neopterygii</taxon>
        <taxon>Teleostei</taxon>
        <taxon>Neoteleostei</taxon>
        <taxon>Acanthomorphata</taxon>
        <taxon>Ovalentaria</taxon>
        <taxon>Atherinomorphae</taxon>
        <taxon>Beloniformes</taxon>
        <taxon>Adrianichthyidae</taxon>
        <taxon>Oryziinae</taxon>
        <taxon>Oryzias</taxon>
    </lineage>
</organism>
<dbReference type="EMBL" id="CM012455">
    <property type="protein sequence ID" value="RVE59859.1"/>
    <property type="molecule type" value="Genomic_DNA"/>
</dbReference>
<name>A0A3S2NUW7_ORYJA</name>
<dbReference type="AlphaFoldDB" id="A0A3S2NUW7"/>
<protein>
    <submittedName>
        <fullName evidence="1">Uncharacterized protein</fullName>
    </submittedName>
</protein>
<sequence length="74" mass="8628">MDSRMDRKFNYKPMRWKLKNHLENCSLEENMVDKSTHLMLHSSSIQQQPFGKRISVSSSCEAGSRMLIGLQIEL</sequence>